<dbReference type="GO" id="GO:0016301">
    <property type="term" value="F:kinase activity"/>
    <property type="evidence" value="ECO:0007669"/>
    <property type="project" value="UniProtKB-KW"/>
</dbReference>
<dbReference type="OrthoDB" id="536457at2759"/>
<reference evidence="1 2" key="1">
    <citation type="journal article" date="2017" name="Mol. Biol. Evol.">
        <title>The 4-celled Tetrabaena socialis nuclear genome reveals the essential components for genetic control of cell number at the origin of multicellularity in the volvocine lineage.</title>
        <authorList>
            <person name="Featherston J."/>
            <person name="Arakaki Y."/>
            <person name="Hanschen E.R."/>
            <person name="Ferris P.J."/>
            <person name="Michod R.E."/>
            <person name="Olson B.J.S.C."/>
            <person name="Nozaki H."/>
            <person name="Durand P.M."/>
        </authorList>
    </citation>
    <scope>NUCLEOTIDE SEQUENCE [LARGE SCALE GENOMIC DNA]</scope>
    <source>
        <strain evidence="1 2">NIES-571</strain>
    </source>
</reference>
<protein>
    <submittedName>
        <fullName evidence="1">L-arabinokinase</fullName>
    </submittedName>
</protein>
<accession>A0A2J7ZLT9</accession>
<proteinExistence type="predicted"/>
<keyword evidence="2" id="KW-1185">Reference proteome</keyword>
<gene>
    <name evidence="1" type="ORF">TSOC_012893</name>
</gene>
<sequence length="88" mass="8971">MGGIADYSGSLVLQMPIGEAAHVALQIQAVSPGAQAEVRIVSIPAPGEEAHRTPSFSCPIADLFPGGQPLPYEAARAFFQGAALAEPG</sequence>
<dbReference type="AlphaFoldDB" id="A0A2J7ZLT9"/>
<name>A0A2J7ZLT9_9CHLO</name>
<dbReference type="Proteomes" id="UP000236333">
    <property type="component" value="Unassembled WGS sequence"/>
</dbReference>
<evidence type="ECO:0000313" key="2">
    <source>
        <dbReference type="Proteomes" id="UP000236333"/>
    </source>
</evidence>
<comment type="caution">
    <text evidence="1">The sequence shown here is derived from an EMBL/GenBank/DDBJ whole genome shotgun (WGS) entry which is preliminary data.</text>
</comment>
<organism evidence="1 2">
    <name type="scientific">Tetrabaena socialis</name>
    <dbReference type="NCBI Taxonomy" id="47790"/>
    <lineage>
        <taxon>Eukaryota</taxon>
        <taxon>Viridiplantae</taxon>
        <taxon>Chlorophyta</taxon>
        <taxon>core chlorophytes</taxon>
        <taxon>Chlorophyceae</taxon>
        <taxon>CS clade</taxon>
        <taxon>Chlamydomonadales</taxon>
        <taxon>Tetrabaenaceae</taxon>
        <taxon>Tetrabaena</taxon>
    </lineage>
</organism>
<keyword evidence="1" id="KW-0418">Kinase</keyword>
<dbReference type="EMBL" id="PGGS01000970">
    <property type="protein sequence ID" value="PNH01231.1"/>
    <property type="molecule type" value="Genomic_DNA"/>
</dbReference>
<keyword evidence="1" id="KW-0808">Transferase</keyword>
<evidence type="ECO:0000313" key="1">
    <source>
        <dbReference type="EMBL" id="PNH01231.1"/>
    </source>
</evidence>